<dbReference type="Proteomes" id="UP000478052">
    <property type="component" value="Unassembled WGS sequence"/>
</dbReference>
<dbReference type="AlphaFoldDB" id="A0A6G0YM76"/>
<evidence type="ECO:0000256" key="1">
    <source>
        <dbReference type="ARBA" id="ARBA00004123"/>
    </source>
</evidence>
<feature type="non-terminal residue" evidence="5">
    <location>
        <position position="1"/>
    </location>
</feature>
<evidence type="ECO:0000259" key="4">
    <source>
        <dbReference type="Pfam" id="PF08236"/>
    </source>
</evidence>
<feature type="compositionally biased region" description="Basic and acidic residues" evidence="3">
    <location>
        <begin position="314"/>
        <end position="327"/>
    </location>
</feature>
<sequence>KMALNVDSNVLSSFENISSKVPFCNIDFNLPKSPLDVDDDFEDLDTVLCELVRNQYLKRLHETLLNNLDVTSSYKKKPFNQIQHCVNLCMAELEKQALRRCMIAKIYCKGMNNMINEVKTCTKNAMIYDLLKQIIESNNQIPICDEYFKAENKTNKSMGIDVSVNTEEKCNKTTSTQTEIWTDPDNNLINNFPVNTFSTDLVNKPNLPHSSFNVKSEILESNIFNNLNSLLKSSCSSNSSPDAHMEVKYMYQSSEFKNLQRKDEQENSTTNDVLSINALLRDLQDSPESEYEQEYSDPPEPDLKSESDSDTPESDSKSESEYEQEYSKLEEHLIENNKSSKNSTELTEPINIEPCIVRPNKISEILSNKLKSNRVAKSYQLRKSMNKLPRRLQIRLNQKFKYLFGTSHSYEFDPLSEKEERIIVHKRIAKMVVEVMTPYYTSRRINNKNLFKSLAKLISKNLMDQTYDQDERTVAHEVDKYFTGNRCIKTVEDFCIKY</sequence>
<evidence type="ECO:0000256" key="2">
    <source>
        <dbReference type="ARBA" id="ARBA00023242"/>
    </source>
</evidence>
<dbReference type="Pfam" id="PF08236">
    <property type="entry name" value="SRI"/>
    <property type="match status" value="1"/>
</dbReference>
<evidence type="ECO:0000313" key="6">
    <source>
        <dbReference type="Proteomes" id="UP000478052"/>
    </source>
</evidence>
<keyword evidence="2" id="KW-0539">Nucleus</keyword>
<comment type="caution">
    <text evidence="5">The sequence shown here is derived from an EMBL/GenBank/DDBJ whole genome shotgun (WGS) entry which is preliminary data.</text>
</comment>
<dbReference type="OrthoDB" id="6594281at2759"/>
<feature type="domain" description="Set2 Rpb1 interacting" evidence="4">
    <location>
        <begin position="426"/>
        <end position="479"/>
    </location>
</feature>
<dbReference type="EMBL" id="VUJU01003346">
    <property type="protein sequence ID" value="KAF0758248.1"/>
    <property type="molecule type" value="Genomic_DNA"/>
</dbReference>
<feature type="compositionally biased region" description="Acidic residues" evidence="3">
    <location>
        <begin position="286"/>
        <end position="300"/>
    </location>
</feature>
<protein>
    <recommendedName>
        <fullName evidence="4">Set2 Rpb1 interacting domain-containing protein</fullName>
    </recommendedName>
</protein>
<accession>A0A6G0YM76</accession>
<keyword evidence="6" id="KW-1185">Reference proteome</keyword>
<proteinExistence type="predicted"/>
<dbReference type="GO" id="GO:0005694">
    <property type="term" value="C:chromosome"/>
    <property type="evidence" value="ECO:0007669"/>
    <property type="project" value="InterPro"/>
</dbReference>
<evidence type="ECO:0000256" key="3">
    <source>
        <dbReference type="SAM" id="MobiDB-lite"/>
    </source>
</evidence>
<reference evidence="5 6" key="1">
    <citation type="submission" date="2019-08" db="EMBL/GenBank/DDBJ databases">
        <title>Whole genome of Aphis craccivora.</title>
        <authorList>
            <person name="Voronova N.V."/>
            <person name="Shulinski R.S."/>
            <person name="Bandarenka Y.V."/>
            <person name="Zhorov D.G."/>
            <person name="Warner D."/>
        </authorList>
    </citation>
    <scope>NUCLEOTIDE SEQUENCE [LARGE SCALE GENOMIC DNA]</scope>
    <source>
        <strain evidence="5">180601</strain>
        <tissue evidence="5">Whole Body</tissue>
    </source>
</reference>
<name>A0A6G0YM76_APHCR</name>
<dbReference type="GO" id="GO:0006355">
    <property type="term" value="P:regulation of DNA-templated transcription"/>
    <property type="evidence" value="ECO:0007669"/>
    <property type="project" value="InterPro"/>
</dbReference>
<gene>
    <name evidence="5" type="ORF">FWK35_00015551</name>
</gene>
<evidence type="ECO:0000313" key="5">
    <source>
        <dbReference type="EMBL" id="KAF0758248.1"/>
    </source>
</evidence>
<organism evidence="5 6">
    <name type="scientific">Aphis craccivora</name>
    <name type="common">Cowpea aphid</name>
    <dbReference type="NCBI Taxonomy" id="307492"/>
    <lineage>
        <taxon>Eukaryota</taxon>
        <taxon>Metazoa</taxon>
        <taxon>Ecdysozoa</taxon>
        <taxon>Arthropoda</taxon>
        <taxon>Hexapoda</taxon>
        <taxon>Insecta</taxon>
        <taxon>Pterygota</taxon>
        <taxon>Neoptera</taxon>
        <taxon>Paraneoptera</taxon>
        <taxon>Hemiptera</taxon>
        <taxon>Sternorrhyncha</taxon>
        <taxon>Aphidomorpha</taxon>
        <taxon>Aphidoidea</taxon>
        <taxon>Aphididae</taxon>
        <taxon>Aphidini</taxon>
        <taxon>Aphis</taxon>
        <taxon>Aphis</taxon>
    </lineage>
</organism>
<dbReference type="InterPro" id="IPR013257">
    <property type="entry name" value="SRI"/>
</dbReference>
<comment type="subcellular location">
    <subcellularLocation>
        <location evidence="1">Nucleus</location>
    </subcellularLocation>
</comment>
<feature type="region of interest" description="Disordered" evidence="3">
    <location>
        <begin position="286"/>
        <end position="327"/>
    </location>
</feature>